<dbReference type="PANTHER" id="PTHR43187:SF2">
    <property type="entry name" value="GAMMA-GLUTAMYL-HERCYNYLCYSTEINE SULFOXIDE HYDROLASE"/>
    <property type="match status" value="1"/>
</dbReference>
<name>A0A7T1WQQ7_9ACTN</name>
<gene>
    <name evidence="2 4" type="primary">egtC</name>
    <name evidence="4" type="ORF">G4Z16_03280</name>
</gene>
<dbReference type="InterPro" id="IPR017808">
    <property type="entry name" value="EgtC"/>
</dbReference>
<dbReference type="RefSeq" id="WP_197349088.1">
    <property type="nucleotide sequence ID" value="NZ_CP048882.1"/>
</dbReference>
<evidence type="ECO:0000313" key="4">
    <source>
        <dbReference type="EMBL" id="QPP05574.1"/>
    </source>
</evidence>
<proteinExistence type="inferred from homology"/>
<dbReference type="Pfam" id="PF13230">
    <property type="entry name" value="GATase_4"/>
    <property type="match status" value="1"/>
</dbReference>
<evidence type="ECO:0000256" key="1">
    <source>
        <dbReference type="ARBA" id="ARBA00022962"/>
    </source>
</evidence>
<evidence type="ECO:0000256" key="2">
    <source>
        <dbReference type="HAMAP-Rule" id="MF_02036"/>
    </source>
</evidence>
<keyword evidence="5" id="KW-1185">Reference proteome</keyword>
<dbReference type="HAMAP" id="MF_02036">
    <property type="entry name" value="EgtC"/>
    <property type="match status" value="1"/>
</dbReference>
<feature type="domain" description="Glutamine amidotransferase type-2" evidence="3">
    <location>
        <begin position="2"/>
        <end position="254"/>
    </location>
</feature>
<dbReference type="CDD" id="cd01908">
    <property type="entry name" value="YafJ"/>
    <property type="match status" value="1"/>
</dbReference>
<dbReference type="InterPro" id="IPR029055">
    <property type="entry name" value="Ntn_hydrolases_N"/>
</dbReference>
<evidence type="ECO:0000259" key="3">
    <source>
        <dbReference type="PROSITE" id="PS51278"/>
    </source>
</evidence>
<reference evidence="5" key="1">
    <citation type="submission" date="2020-02" db="EMBL/GenBank/DDBJ databases">
        <title>Streptomyces sp. ASO4wet.</title>
        <authorList>
            <person name="Risdian C."/>
            <person name="Landwehr W."/>
            <person name="Schupp P."/>
            <person name="Wink J."/>
        </authorList>
    </citation>
    <scope>NUCLEOTIDE SEQUENCE [LARGE SCALE GENOMIC DNA]</scope>
    <source>
        <strain evidence="5">ASO4wet</strain>
    </source>
</reference>
<dbReference type="PROSITE" id="PS51278">
    <property type="entry name" value="GATASE_TYPE_2"/>
    <property type="match status" value="1"/>
</dbReference>
<dbReference type="Gene3D" id="3.60.20.10">
    <property type="entry name" value="Glutamine Phosphoribosylpyrophosphate, subunit 1, domain 1"/>
    <property type="match status" value="1"/>
</dbReference>
<dbReference type="AlphaFoldDB" id="A0A7T1WQQ7"/>
<dbReference type="UniPathway" id="UPA01014"/>
<dbReference type="InterPro" id="IPR052373">
    <property type="entry name" value="Gamma-glu_amide_hydrolase"/>
</dbReference>
<comment type="pathway">
    <text evidence="2">Amino-acid biosynthesis; ergothioneine biosynthesis.</text>
</comment>
<dbReference type="InterPro" id="IPR017932">
    <property type="entry name" value="GATase_2_dom"/>
</dbReference>
<dbReference type="InterPro" id="IPR032889">
    <property type="entry name" value="EgtC_Actinobacteria"/>
</dbReference>
<comment type="function">
    <text evidence="2">Catalyzes the hydrolysis of the gamma-glutamyl amide bond of hercynyl-gamma-L-glutamyl-L-cysteine sulfoxide to produce hercynylcysteine sulfoxide, a step in the biosynthesis pathway of ergothioneine.</text>
</comment>
<keyword evidence="1 2" id="KW-0315">Glutamine amidotransferase</keyword>
<dbReference type="GO" id="GO:0016811">
    <property type="term" value="F:hydrolase activity, acting on carbon-nitrogen (but not peptide) bonds, in linear amides"/>
    <property type="evidence" value="ECO:0007669"/>
    <property type="project" value="UniProtKB-UniRule"/>
</dbReference>
<dbReference type="InterPro" id="IPR026869">
    <property type="entry name" value="EgtC-like"/>
</dbReference>
<sequence>MCRHLAYLGPASSLADLVIRPPGGLYEQSWAPRMQRYGTVNADGFGLGWYPAPRSRDDHTGAEDEQLPARYRRAVPVWADVNLPDLTRAVHSTAVLAAVRDATEGTAQDETAPAPYADGRLLFSHNGAVRDWERLVQDLGLTMEPDELLGLEARCDSALLWALLTNRIRAGEPAEDALAWLAVRIRGIRTGARLNFLLTDGRTIWATRCGDTLWYRTGPGSVRVASEPDDAPADESEAGWQEVPEDSLLVATVSSVRTVPLVHTAQRPPAHVSGGVTGIHARRS</sequence>
<evidence type="ECO:0000313" key="5">
    <source>
        <dbReference type="Proteomes" id="UP000595046"/>
    </source>
</evidence>
<dbReference type="SUPFAM" id="SSF56235">
    <property type="entry name" value="N-terminal nucleophile aminohydrolases (Ntn hydrolases)"/>
    <property type="match status" value="1"/>
</dbReference>
<dbReference type="PANTHER" id="PTHR43187">
    <property type="entry name" value="GLUTAMINE AMIDOTRANSFERASE DUG3-RELATED"/>
    <property type="match status" value="1"/>
</dbReference>
<keyword evidence="2" id="KW-0378">Hydrolase</keyword>
<organism evidence="4 5">
    <name type="scientific">Streptomyces bathyalis</name>
    <dbReference type="NCBI Taxonomy" id="2710756"/>
    <lineage>
        <taxon>Bacteria</taxon>
        <taxon>Bacillati</taxon>
        <taxon>Actinomycetota</taxon>
        <taxon>Actinomycetes</taxon>
        <taxon>Kitasatosporales</taxon>
        <taxon>Streptomycetaceae</taxon>
        <taxon>Streptomyces</taxon>
    </lineage>
</organism>
<accession>A0A7T1WQQ7</accession>
<dbReference type="KEGG" id="sbat:G4Z16_03280"/>
<dbReference type="NCBIfam" id="TIGR03442">
    <property type="entry name" value="ergothioneine biosynthesis protein EgtC"/>
    <property type="match status" value="1"/>
</dbReference>
<protein>
    <recommendedName>
        <fullName evidence="2">Gamma-glutamyl-hercynylcysteine sulfoxide hydrolase</fullName>
        <ecNumber evidence="2">3.5.1.118</ecNumber>
    </recommendedName>
    <alternativeName>
        <fullName evidence="2">Gamma-glutamyl hercynylcysteine S-oxide hydrolase</fullName>
    </alternativeName>
</protein>
<dbReference type="EMBL" id="CP048882">
    <property type="protein sequence ID" value="QPP05574.1"/>
    <property type="molecule type" value="Genomic_DNA"/>
</dbReference>
<dbReference type="Proteomes" id="UP000595046">
    <property type="component" value="Chromosome"/>
</dbReference>
<comment type="catalytic activity">
    <reaction evidence="2">
        <text>gamma-L-glutamyl-hercynylcysteine S-oxide + H2O = S-(hercyn-2-yl)-L-cysteine S-oxide + L-glutamate</text>
        <dbReference type="Rhea" id="RHEA:42684"/>
        <dbReference type="ChEBI" id="CHEBI:15377"/>
        <dbReference type="ChEBI" id="CHEBI:29985"/>
        <dbReference type="ChEBI" id="CHEBI:82703"/>
        <dbReference type="ChEBI" id="CHEBI:82706"/>
        <dbReference type="EC" id="3.5.1.118"/>
    </reaction>
</comment>
<dbReference type="EC" id="3.5.1.118" evidence="2"/>
<dbReference type="GO" id="GO:0052699">
    <property type="term" value="P:ergothioneine biosynthetic process"/>
    <property type="evidence" value="ECO:0007669"/>
    <property type="project" value="UniProtKB-UniRule"/>
</dbReference>